<dbReference type="PANTHER" id="PTHR36118">
    <property type="entry name" value="ION-TRANSLOCATING OXIDOREDUCTASE COMPLEX SUBUNIT G"/>
    <property type="match status" value="1"/>
</dbReference>
<dbReference type="SMART" id="SM00900">
    <property type="entry name" value="FMN_bind"/>
    <property type="match status" value="1"/>
</dbReference>
<evidence type="ECO:0000256" key="2">
    <source>
        <dbReference type="ARBA" id="ARBA00022553"/>
    </source>
</evidence>
<evidence type="ECO:0000256" key="3">
    <source>
        <dbReference type="ARBA" id="ARBA00022630"/>
    </source>
</evidence>
<evidence type="ECO:0000256" key="6">
    <source>
        <dbReference type="SAM" id="SignalP"/>
    </source>
</evidence>
<keyword evidence="1" id="KW-0813">Transport</keyword>
<dbReference type="RefSeq" id="WP_308863412.1">
    <property type="nucleotide sequence ID" value="NZ_JAVHUL010000007.1"/>
</dbReference>
<protein>
    <submittedName>
        <fullName evidence="8">FMN-binding protein</fullName>
    </submittedName>
</protein>
<feature type="chain" id="PRO_5045488433" evidence="6">
    <location>
        <begin position="20"/>
        <end position="178"/>
    </location>
</feature>
<name>A0ABU0ZZ75_9FLAO</name>
<evidence type="ECO:0000256" key="5">
    <source>
        <dbReference type="ARBA" id="ARBA00022982"/>
    </source>
</evidence>
<evidence type="ECO:0000313" key="8">
    <source>
        <dbReference type="EMBL" id="MDQ7916762.1"/>
    </source>
</evidence>
<dbReference type="Proteomes" id="UP001230915">
    <property type="component" value="Unassembled WGS sequence"/>
</dbReference>
<dbReference type="EMBL" id="JAVHUL010000007">
    <property type="protein sequence ID" value="MDQ7916762.1"/>
    <property type="molecule type" value="Genomic_DNA"/>
</dbReference>
<dbReference type="InterPro" id="IPR007329">
    <property type="entry name" value="FMN-bd"/>
</dbReference>
<keyword evidence="5" id="KW-0249">Electron transport</keyword>
<feature type="domain" description="FMN-binding" evidence="7">
    <location>
        <begin position="88"/>
        <end position="169"/>
    </location>
</feature>
<keyword evidence="2" id="KW-0597">Phosphoprotein</keyword>
<evidence type="ECO:0000256" key="4">
    <source>
        <dbReference type="ARBA" id="ARBA00022643"/>
    </source>
</evidence>
<feature type="signal peptide" evidence="6">
    <location>
        <begin position="1"/>
        <end position="19"/>
    </location>
</feature>
<keyword evidence="9" id="KW-1185">Reference proteome</keyword>
<dbReference type="InterPro" id="IPR010209">
    <property type="entry name" value="Ion_transpt_RnfG/RsxG"/>
</dbReference>
<organism evidence="8 9">
    <name type="scientific">Mesonia profundi</name>
    <dbReference type="NCBI Taxonomy" id="3070998"/>
    <lineage>
        <taxon>Bacteria</taxon>
        <taxon>Pseudomonadati</taxon>
        <taxon>Bacteroidota</taxon>
        <taxon>Flavobacteriia</taxon>
        <taxon>Flavobacteriales</taxon>
        <taxon>Flavobacteriaceae</taxon>
        <taxon>Mesonia</taxon>
    </lineage>
</organism>
<dbReference type="PANTHER" id="PTHR36118:SF1">
    <property type="entry name" value="ION-TRANSLOCATING OXIDOREDUCTASE COMPLEX SUBUNIT G"/>
    <property type="match status" value="1"/>
</dbReference>
<evidence type="ECO:0000259" key="7">
    <source>
        <dbReference type="SMART" id="SM00900"/>
    </source>
</evidence>
<accession>A0ABU0ZZ75</accession>
<gene>
    <name evidence="8" type="ORF">RBU60_04190</name>
</gene>
<sequence length="178" mass="20045">MMIKRLLVFCGLLSCFAFTVTTTQDRLQEKFDKAIKSTYEVKDYELESITASGNIEEKIPAKTAAKNLSRISVQGELIGYTYLGTAPSKKKKFEYVVLFDKDLKIKKSKVLIYREDYGLQIGSQRWLKQFIGMTPDSKIEYGENIAAISGATISASSMARAVNNVLKTVHILKQENQL</sequence>
<proteinExistence type="predicted"/>
<keyword evidence="6" id="KW-0732">Signal</keyword>
<dbReference type="Pfam" id="PF04205">
    <property type="entry name" value="FMN_bind"/>
    <property type="match status" value="1"/>
</dbReference>
<evidence type="ECO:0000256" key="1">
    <source>
        <dbReference type="ARBA" id="ARBA00022448"/>
    </source>
</evidence>
<evidence type="ECO:0000313" key="9">
    <source>
        <dbReference type="Proteomes" id="UP001230915"/>
    </source>
</evidence>
<reference evidence="8 9" key="1">
    <citation type="submission" date="2023-08" db="EMBL/GenBank/DDBJ databases">
        <title>Mesonia sp. MT50, isolated from deep-sea sediment of the Mariana Trench.</title>
        <authorList>
            <person name="Fu H."/>
        </authorList>
    </citation>
    <scope>NUCLEOTIDE SEQUENCE [LARGE SCALE GENOMIC DNA]</scope>
    <source>
        <strain evidence="8 9">MT50</strain>
    </source>
</reference>
<comment type="caution">
    <text evidence="8">The sequence shown here is derived from an EMBL/GenBank/DDBJ whole genome shotgun (WGS) entry which is preliminary data.</text>
</comment>
<keyword evidence="4" id="KW-0288">FMN</keyword>
<keyword evidence="3" id="KW-0285">Flavoprotein</keyword>